<protein>
    <recommendedName>
        <fullName evidence="3">Transcriptional regulator TetR C-terminal Firmicutes type domain-containing protein</fullName>
    </recommendedName>
</protein>
<accession>A0AA94M0R0</accession>
<dbReference type="AlphaFoldDB" id="A0AA94M0R0"/>
<dbReference type="Proteomes" id="UP000249013">
    <property type="component" value="Chromosome 1"/>
</dbReference>
<evidence type="ECO:0000313" key="2">
    <source>
        <dbReference type="Proteomes" id="UP000249013"/>
    </source>
</evidence>
<evidence type="ECO:0000313" key="1">
    <source>
        <dbReference type="EMBL" id="SQG78576.1"/>
    </source>
</evidence>
<organism evidence="1 2">
    <name type="scientific">Streptococcus gallolyticus</name>
    <dbReference type="NCBI Taxonomy" id="315405"/>
    <lineage>
        <taxon>Bacteria</taxon>
        <taxon>Bacillati</taxon>
        <taxon>Bacillota</taxon>
        <taxon>Bacilli</taxon>
        <taxon>Lactobacillales</taxon>
        <taxon>Streptococcaceae</taxon>
        <taxon>Streptococcus</taxon>
    </lineage>
</organism>
<proteinExistence type="predicted"/>
<gene>
    <name evidence="1" type="ORF">NCTC13773_00342</name>
</gene>
<reference evidence="1 2" key="1">
    <citation type="submission" date="2018-06" db="EMBL/GenBank/DDBJ databases">
        <authorList>
            <consortium name="Pathogen Informatics"/>
            <person name="Doyle S."/>
        </authorList>
    </citation>
    <scope>NUCLEOTIDE SEQUENCE [LARGE SCALE GENOMIC DNA]</scope>
    <source>
        <strain evidence="1 2">NCTC13773</strain>
    </source>
</reference>
<evidence type="ECO:0008006" key="3">
    <source>
        <dbReference type="Google" id="ProtNLM"/>
    </source>
</evidence>
<sequence>MLLYQTYAFKLSAFLKAGNRTIIYRLRDLTLDMYQEKRESPLSKEERLTMEYYFHGLIMAFDYWYNHVSDMTIEEFLAILGNIRKI</sequence>
<dbReference type="RefSeq" id="WP_077496116.1">
    <property type="nucleotide sequence ID" value="NZ_LS483409.1"/>
</dbReference>
<name>A0AA94M0R0_9STRE</name>
<dbReference type="EMBL" id="LS483409">
    <property type="protein sequence ID" value="SQG78576.1"/>
    <property type="molecule type" value="Genomic_DNA"/>
</dbReference>